<name>A0ABS6T7J6_9ENTE</name>
<keyword evidence="2" id="KW-0238">DNA-binding</keyword>
<dbReference type="PROSITE" id="PS01124">
    <property type="entry name" value="HTH_ARAC_FAMILY_2"/>
    <property type="match status" value="1"/>
</dbReference>
<dbReference type="Proteomes" id="UP000774130">
    <property type="component" value="Unassembled WGS sequence"/>
</dbReference>
<reference evidence="5 6" key="1">
    <citation type="submission" date="2021-06" db="EMBL/GenBank/DDBJ databases">
        <title>Enterococcus alishanensis sp. nov., a novel lactic acid bacterium isolated from fresh coffee beans.</title>
        <authorList>
            <person name="Chen Y.-S."/>
        </authorList>
    </citation>
    <scope>NUCLEOTIDE SEQUENCE [LARGE SCALE GENOMIC DNA]</scope>
    <source>
        <strain evidence="5 6">ALS3</strain>
    </source>
</reference>
<evidence type="ECO:0000313" key="5">
    <source>
        <dbReference type="EMBL" id="MBV7389055.1"/>
    </source>
</evidence>
<dbReference type="InterPro" id="IPR018062">
    <property type="entry name" value="HTH_AraC-typ_CS"/>
</dbReference>
<keyword evidence="3" id="KW-0804">Transcription</keyword>
<dbReference type="PROSITE" id="PS00041">
    <property type="entry name" value="HTH_ARAC_FAMILY_1"/>
    <property type="match status" value="1"/>
</dbReference>
<keyword evidence="6" id="KW-1185">Reference proteome</keyword>
<evidence type="ECO:0000259" key="4">
    <source>
        <dbReference type="PROSITE" id="PS01124"/>
    </source>
</evidence>
<feature type="domain" description="HTH araC/xylS-type" evidence="4">
    <location>
        <begin position="166"/>
        <end position="264"/>
    </location>
</feature>
<evidence type="ECO:0000256" key="3">
    <source>
        <dbReference type="ARBA" id="ARBA00023163"/>
    </source>
</evidence>
<evidence type="ECO:0000256" key="1">
    <source>
        <dbReference type="ARBA" id="ARBA00023015"/>
    </source>
</evidence>
<dbReference type="InterPro" id="IPR018060">
    <property type="entry name" value="HTH_AraC"/>
</dbReference>
<dbReference type="SMART" id="SM00342">
    <property type="entry name" value="HTH_ARAC"/>
    <property type="match status" value="1"/>
</dbReference>
<proteinExistence type="predicted"/>
<gene>
    <name evidence="5" type="ORF">KUA55_00060</name>
</gene>
<protein>
    <submittedName>
        <fullName evidence="5">AraC family transcriptional regulator</fullName>
    </submittedName>
</protein>
<dbReference type="PANTHER" id="PTHR43280:SF34">
    <property type="entry name" value="ARAC-FAMILY TRANSCRIPTIONAL REGULATOR"/>
    <property type="match status" value="1"/>
</dbReference>
<dbReference type="Pfam" id="PF12833">
    <property type="entry name" value="HTH_18"/>
    <property type="match status" value="1"/>
</dbReference>
<organism evidence="5 6">
    <name type="scientific">Enterococcus alishanensis</name>
    <dbReference type="NCBI Taxonomy" id="1303817"/>
    <lineage>
        <taxon>Bacteria</taxon>
        <taxon>Bacillati</taxon>
        <taxon>Bacillota</taxon>
        <taxon>Bacilli</taxon>
        <taxon>Lactobacillales</taxon>
        <taxon>Enterococcaceae</taxon>
        <taxon>Enterococcus</taxon>
    </lineage>
</organism>
<evidence type="ECO:0000313" key="6">
    <source>
        <dbReference type="Proteomes" id="UP000774130"/>
    </source>
</evidence>
<dbReference type="EMBL" id="JAHUZB010000001">
    <property type="protein sequence ID" value="MBV7389055.1"/>
    <property type="molecule type" value="Genomic_DNA"/>
</dbReference>
<accession>A0ABS6T7J6</accession>
<keyword evidence="1" id="KW-0805">Transcription regulation</keyword>
<dbReference type="PANTHER" id="PTHR43280">
    <property type="entry name" value="ARAC-FAMILY TRANSCRIPTIONAL REGULATOR"/>
    <property type="match status" value="1"/>
</dbReference>
<dbReference type="RefSeq" id="WP_218324128.1">
    <property type="nucleotide sequence ID" value="NZ_JAHUZB010000001.1"/>
</dbReference>
<sequence>MANINHEEDFSLTLKRVAKNFQFQPITLDKQPSDQFFFEQRENLNTHDYSESFNLLLKLIKNGDTEKIAEVLSNPDPSLRVGKMSADPLRQARYSFVVLVTLISRLAIEGGIDSESAYNLSDLYIQKMDLLTTSQEIAEITYSMIYDYTSRINLLRYPAEYTQLTRMTIDYILGHLHYPIRIEELANYASVSKNYLSTKFHQNTGITITDFILEARLKEAAELLRFTQQTIQEISMSVGFSSPSYFASRFKKIYQISPKKYRERFQ</sequence>
<evidence type="ECO:0000256" key="2">
    <source>
        <dbReference type="ARBA" id="ARBA00023125"/>
    </source>
</evidence>
<comment type="caution">
    <text evidence="5">The sequence shown here is derived from an EMBL/GenBank/DDBJ whole genome shotgun (WGS) entry which is preliminary data.</text>
</comment>